<name>A0ACC2FIS5_DALPE</name>
<dbReference type="Proteomes" id="UP001157502">
    <property type="component" value="Chromosome 27"/>
</dbReference>
<comment type="caution">
    <text evidence="1">The sequence shown here is derived from an EMBL/GenBank/DDBJ whole genome shotgun (WGS) entry which is preliminary data.</text>
</comment>
<evidence type="ECO:0000313" key="1">
    <source>
        <dbReference type="EMBL" id="KAJ7991130.1"/>
    </source>
</evidence>
<proteinExistence type="predicted"/>
<gene>
    <name evidence="1" type="ORF">DPEC_G00294060</name>
</gene>
<accession>A0ACC2FIS5</accession>
<evidence type="ECO:0000313" key="2">
    <source>
        <dbReference type="Proteomes" id="UP001157502"/>
    </source>
</evidence>
<sequence length="142" mass="16130">MMIIGVQASPHINPEKILTNPRTHRKSADTHLIVPLHLDPKDLVSSRPIRPIANHSTSPWTYNTTTDERWFPNSISEVKCTLKGCLNTSGQEDRSLESKPIYHQILVLKKVMGSPERYHFRLESKVIAVGCTCVKPSIEYQQ</sequence>
<reference evidence="1" key="1">
    <citation type="submission" date="2021-05" db="EMBL/GenBank/DDBJ databases">
        <authorList>
            <person name="Pan Q."/>
            <person name="Jouanno E."/>
            <person name="Zahm M."/>
            <person name="Klopp C."/>
            <person name="Cabau C."/>
            <person name="Louis A."/>
            <person name="Berthelot C."/>
            <person name="Parey E."/>
            <person name="Roest Crollius H."/>
            <person name="Montfort J."/>
            <person name="Robinson-Rechavi M."/>
            <person name="Bouchez O."/>
            <person name="Lampietro C."/>
            <person name="Lopez Roques C."/>
            <person name="Donnadieu C."/>
            <person name="Postlethwait J."/>
            <person name="Bobe J."/>
            <person name="Dillon D."/>
            <person name="Chandos A."/>
            <person name="von Hippel F."/>
            <person name="Guiguen Y."/>
        </authorList>
    </citation>
    <scope>NUCLEOTIDE SEQUENCE</scope>
    <source>
        <strain evidence="1">YG-Jan2019</strain>
    </source>
</reference>
<organism evidence="1 2">
    <name type="scientific">Dallia pectoralis</name>
    <name type="common">Alaska blackfish</name>
    <dbReference type="NCBI Taxonomy" id="75939"/>
    <lineage>
        <taxon>Eukaryota</taxon>
        <taxon>Metazoa</taxon>
        <taxon>Chordata</taxon>
        <taxon>Craniata</taxon>
        <taxon>Vertebrata</taxon>
        <taxon>Euteleostomi</taxon>
        <taxon>Actinopterygii</taxon>
        <taxon>Neopterygii</taxon>
        <taxon>Teleostei</taxon>
        <taxon>Protacanthopterygii</taxon>
        <taxon>Esociformes</taxon>
        <taxon>Umbridae</taxon>
        <taxon>Dallia</taxon>
    </lineage>
</organism>
<keyword evidence="2" id="KW-1185">Reference proteome</keyword>
<dbReference type="EMBL" id="CM055754">
    <property type="protein sequence ID" value="KAJ7991130.1"/>
    <property type="molecule type" value="Genomic_DNA"/>
</dbReference>
<protein>
    <submittedName>
        <fullName evidence="1">Uncharacterized protein</fullName>
    </submittedName>
</protein>